<evidence type="ECO:0000313" key="9">
    <source>
        <dbReference type="EMBL" id="SCL12811.1"/>
    </source>
</evidence>
<evidence type="ECO:0000256" key="3">
    <source>
        <dbReference type="ARBA" id="ARBA00022692"/>
    </source>
</evidence>
<sequence length="568" mass="60766">MTSTQTRFPARSTGIAAICCGSGWLAQSVPTEVLDHSVGYGLIAGGLAIGAGALGRWTANRSGSKATSDRWAERTRRQGGVAGSWDVLRHGSAWAMRRQALVLRPSLGDRSWYQRLRTPVTEYAAPIARVGMVRVFSPVEDVTLSLGGPRTGKTGSMACRILDARGATVVTSTRTDLLFLTGPTRAKVGPLMVFNPSGLGDVATNVKFSPLSGCKTARGASDRASDLIDAATNLGGGGGSGDRAFWTDQARQVLAVLLHAAAVGDHTMRHVLRWISRPDQARDSVLSLLDHAPEMREVAAGFFDTNDRTRSSITTSIRPALAWLTDPTAAATTEGGPDEVFDVAEFLRLRGTLYLLGAEDAVVAPLVAALTAEIARQARRIASLSPSGRLDPPLTLALDEAALICPIPLDRWTADMGGRNITIHIAAQSRAQLQQRWGKEGAAAILNNSATIIIFGGTRDPEDLAGFSTLTGERDEVVETKDADGKVVSTSTRSVPVLSAARIANLPKGYVVLIRRGLAPSIGRVQMAWKRRTVRKVNRTAKLDVQQHSTSYEADARSHDQDEEVRTR</sequence>
<feature type="domain" description="TraD/TraG TraM recognition site" evidence="7">
    <location>
        <begin position="393"/>
        <end position="508"/>
    </location>
</feature>
<dbReference type="AlphaFoldDB" id="A0A1C6R6Z1"/>
<keyword evidence="3" id="KW-0812">Transmembrane</keyword>
<evidence type="ECO:0000313" key="10">
    <source>
        <dbReference type="Proteomes" id="UP000199699"/>
    </source>
</evidence>
<dbReference type="EMBL" id="FMHT01000001">
    <property type="protein sequence ID" value="SCL12811.1"/>
    <property type="molecule type" value="Genomic_DNA"/>
</dbReference>
<dbReference type="InterPro" id="IPR032689">
    <property type="entry name" value="TraG-D_C"/>
</dbReference>
<feature type="region of interest" description="Disordered" evidence="6">
    <location>
        <begin position="545"/>
        <end position="568"/>
    </location>
</feature>
<dbReference type="Proteomes" id="UP000199699">
    <property type="component" value="Unassembled WGS sequence"/>
</dbReference>
<dbReference type="STRING" id="145857.GA0070616_0007"/>
<dbReference type="InterPro" id="IPR027417">
    <property type="entry name" value="P-loop_NTPase"/>
</dbReference>
<protein>
    <submittedName>
        <fullName evidence="8">TraM recognition site of TraD and TraG</fullName>
    </submittedName>
</protein>
<keyword evidence="2" id="KW-1003">Cell membrane</keyword>
<evidence type="ECO:0000313" key="8">
    <source>
        <dbReference type="EMBL" id="SCL12778.1"/>
    </source>
</evidence>
<dbReference type="PANTHER" id="PTHR37937">
    <property type="entry name" value="CONJUGATIVE TRANSFER: DNA TRANSPORT"/>
    <property type="match status" value="1"/>
</dbReference>
<dbReference type="Pfam" id="PF12696">
    <property type="entry name" value="TraG-D_C"/>
    <property type="match status" value="1"/>
</dbReference>
<proteinExistence type="predicted"/>
<keyword evidence="10" id="KW-1185">Reference proteome</keyword>
<feature type="compositionally biased region" description="Basic and acidic residues" evidence="6">
    <location>
        <begin position="554"/>
        <end position="568"/>
    </location>
</feature>
<evidence type="ECO:0000256" key="6">
    <source>
        <dbReference type="SAM" id="MobiDB-lite"/>
    </source>
</evidence>
<keyword evidence="4" id="KW-1133">Transmembrane helix</keyword>
<evidence type="ECO:0000259" key="7">
    <source>
        <dbReference type="Pfam" id="PF12696"/>
    </source>
</evidence>
<reference evidence="8 10" key="1">
    <citation type="submission" date="2016-06" db="EMBL/GenBank/DDBJ databases">
        <authorList>
            <person name="Kjaerup R.B."/>
            <person name="Dalgaard T.S."/>
            <person name="Juul-Madsen H.R."/>
        </authorList>
    </citation>
    <scope>NUCLEOTIDE SEQUENCE [LARGE SCALE GENOMIC DNA]</scope>
    <source>
        <strain evidence="8 10">DSM 43818</strain>
    </source>
</reference>
<dbReference type="InterPro" id="IPR051539">
    <property type="entry name" value="T4SS-coupling_protein"/>
</dbReference>
<dbReference type="Gene3D" id="3.40.50.300">
    <property type="entry name" value="P-loop containing nucleotide triphosphate hydrolases"/>
    <property type="match status" value="1"/>
</dbReference>
<accession>A0A1C6R6Z1</accession>
<name>A0A1C6R6Z1_9ACTN</name>
<dbReference type="GO" id="GO:0005886">
    <property type="term" value="C:plasma membrane"/>
    <property type="evidence" value="ECO:0007669"/>
    <property type="project" value="UniProtKB-SubCell"/>
</dbReference>
<evidence type="ECO:0000256" key="2">
    <source>
        <dbReference type="ARBA" id="ARBA00022475"/>
    </source>
</evidence>
<evidence type="ECO:0000256" key="4">
    <source>
        <dbReference type="ARBA" id="ARBA00022989"/>
    </source>
</evidence>
<gene>
    <name evidence="8" type="ORF">GA0070616_0007</name>
    <name evidence="9" type="ORF">GA0070616_0028</name>
</gene>
<dbReference type="SUPFAM" id="SSF52540">
    <property type="entry name" value="P-loop containing nucleoside triphosphate hydrolases"/>
    <property type="match status" value="1"/>
</dbReference>
<dbReference type="PANTHER" id="PTHR37937:SF1">
    <property type="entry name" value="CONJUGATIVE TRANSFER: DNA TRANSPORT"/>
    <property type="match status" value="1"/>
</dbReference>
<dbReference type="RefSeq" id="WP_175439911.1">
    <property type="nucleotide sequence ID" value="NZ_FMHT01000001.1"/>
</dbReference>
<dbReference type="EMBL" id="FMHT01000001">
    <property type="protein sequence ID" value="SCL12778.1"/>
    <property type="molecule type" value="Genomic_DNA"/>
</dbReference>
<evidence type="ECO:0000256" key="5">
    <source>
        <dbReference type="ARBA" id="ARBA00023136"/>
    </source>
</evidence>
<comment type="subcellular location">
    <subcellularLocation>
        <location evidence="1">Cell membrane</location>
        <topology evidence="1">Multi-pass membrane protein</topology>
    </subcellularLocation>
</comment>
<dbReference type="CDD" id="cd01127">
    <property type="entry name" value="TrwB_TraG_TraD_VirD4"/>
    <property type="match status" value="1"/>
</dbReference>
<organism evidence="8 10">
    <name type="scientific">Micromonospora nigra</name>
    <dbReference type="NCBI Taxonomy" id="145857"/>
    <lineage>
        <taxon>Bacteria</taxon>
        <taxon>Bacillati</taxon>
        <taxon>Actinomycetota</taxon>
        <taxon>Actinomycetes</taxon>
        <taxon>Micromonosporales</taxon>
        <taxon>Micromonosporaceae</taxon>
        <taxon>Micromonospora</taxon>
    </lineage>
</organism>
<keyword evidence="5" id="KW-0472">Membrane</keyword>
<evidence type="ECO:0000256" key="1">
    <source>
        <dbReference type="ARBA" id="ARBA00004651"/>
    </source>
</evidence>